<evidence type="ECO:0000313" key="2">
    <source>
        <dbReference type="EMBL" id="RHZ77103.1"/>
    </source>
</evidence>
<evidence type="ECO:0000313" key="3">
    <source>
        <dbReference type="Proteomes" id="UP000266861"/>
    </source>
</evidence>
<organism evidence="2 3">
    <name type="scientific">Diversispora epigaea</name>
    <dbReference type="NCBI Taxonomy" id="1348612"/>
    <lineage>
        <taxon>Eukaryota</taxon>
        <taxon>Fungi</taxon>
        <taxon>Fungi incertae sedis</taxon>
        <taxon>Mucoromycota</taxon>
        <taxon>Glomeromycotina</taxon>
        <taxon>Glomeromycetes</taxon>
        <taxon>Diversisporales</taxon>
        <taxon>Diversisporaceae</taxon>
        <taxon>Diversispora</taxon>
    </lineage>
</organism>
<protein>
    <submittedName>
        <fullName evidence="2">Uncharacterized protein</fullName>
    </submittedName>
</protein>
<gene>
    <name evidence="2" type="ORF">Glove_185g45</name>
</gene>
<dbReference type="AlphaFoldDB" id="A0A397IW12"/>
<evidence type="ECO:0000256" key="1">
    <source>
        <dbReference type="SAM" id="SignalP"/>
    </source>
</evidence>
<dbReference type="OrthoDB" id="5565322at2759"/>
<dbReference type="Proteomes" id="UP000266861">
    <property type="component" value="Unassembled WGS sequence"/>
</dbReference>
<dbReference type="EMBL" id="PQFF01000175">
    <property type="protein sequence ID" value="RHZ77103.1"/>
    <property type="molecule type" value="Genomic_DNA"/>
</dbReference>
<keyword evidence="1" id="KW-0732">Signal</keyword>
<name>A0A397IW12_9GLOM</name>
<feature type="chain" id="PRO_5017272659" evidence="1">
    <location>
        <begin position="19"/>
        <end position="78"/>
    </location>
</feature>
<proteinExistence type="predicted"/>
<keyword evidence="3" id="KW-1185">Reference proteome</keyword>
<sequence>MKFTLVLLVTLFVALAVAEPYYYYKRDAEAEAKPYYYYKRDAEATPYYYYYKCDAEATPYYYYKRNGPSRVRIRIGTQ</sequence>
<comment type="caution">
    <text evidence="2">The sequence shown here is derived from an EMBL/GenBank/DDBJ whole genome shotgun (WGS) entry which is preliminary data.</text>
</comment>
<reference evidence="2 3" key="1">
    <citation type="submission" date="2018-08" db="EMBL/GenBank/DDBJ databases">
        <title>Genome and evolution of the arbuscular mycorrhizal fungus Diversispora epigaea (formerly Glomus versiforme) and its bacterial endosymbionts.</title>
        <authorList>
            <person name="Sun X."/>
            <person name="Fei Z."/>
            <person name="Harrison M."/>
        </authorList>
    </citation>
    <scope>NUCLEOTIDE SEQUENCE [LARGE SCALE GENOMIC DNA]</scope>
    <source>
        <strain evidence="2 3">IT104</strain>
    </source>
</reference>
<accession>A0A397IW12</accession>
<feature type="signal peptide" evidence="1">
    <location>
        <begin position="1"/>
        <end position="18"/>
    </location>
</feature>